<comment type="caution">
    <text evidence="1">The sequence shown here is derived from an EMBL/GenBank/DDBJ whole genome shotgun (WGS) entry which is preliminary data.</text>
</comment>
<dbReference type="AlphaFoldDB" id="C0EIG6"/>
<evidence type="ECO:0000313" key="1">
    <source>
        <dbReference type="EMBL" id="EEG28762.1"/>
    </source>
</evidence>
<sequence length="57" mass="5892">MKMSNVAKGAAVGLAAGAAVYMATNAKKSKTRMMKKKAGQAIKAVGSVVDDLSYLMK</sequence>
<organism evidence="1 2">
    <name type="scientific">[Clostridium] methylpentosum DSM 5476</name>
    <dbReference type="NCBI Taxonomy" id="537013"/>
    <lineage>
        <taxon>Bacteria</taxon>
        <taxon>Bacillati</taxon>
        <taxon>Bacillota</taxon>
        <taxon>Clostridia</taxon>
        <taxon>Eubacteriales</taxon>
        <taxon>Oscillospiraceae</taxon>
        <taxon>Oscillospiraceae incertae sedis</taxon>
    </lineage>
</organism>
<dbReference type="HOGENOM" id="CLU_2988610_0_0_9"/>
<gene>
    <name evidence="1" type="ORF">CLOSTMETH_03661</name>
</gene>
<proteinExistence type="predicted"/>
<name>C0EIG6_9FIRM</name>
<reference evidence="1 2" key="2">
    <citation type="submission" date="2009-02" db="EMBL/GenBank/DDBJ databases">
        <title>Draft genome sequence of Clostridium methylpentosum (DSM 5476).</title>
        <authorList>
            <person name="Sudarsanam P."/>
            <person name="Ley R."/>
            <person name="Guruge J."/>
            <person name="Turnbaugh P.J."/>
            <person name="Mahowald M."/>
            <person name="Liep D."/>
            <person name="Gordon J."/>
        </authorList>
    </citation>
    <scope>NUCLEOTIDE SEQUENCE [LARGE SCALE GENOMIC DNA]</scope>
    <source>
        <strain evidence="1 2">DSM 5476</strain>
    </source>
</reference>
<dbReference type="EMBL" id="ACEC01000126">
    <property type="protein sequence ID" value="EEG28762.1"/>
    <property type="molecule type" value="Genomic_DNA"/>
</dbReference>
<evidence type="ECO:0000313" key="2">
    <source>
        <dbReference type="Proteomes" id="UP000003340"/>
    </source>
</evidence>
<dbReference type="Proteomes" id="UP000003340">
    <property type="component" value="Unassembled WGS sequence"/>
</dbReference>
<keyword evidence="2" id="KW-1185">Reference proteome</keyword>
<accession>C0EIG6</accession>
<protein>
    <submittedName>
        <fullName evidence="1">Uncharacterized protein</fullName>
    </submittedName>
</protein>
<reference evidence="1 2" key="1">
    <citation type="submission" date="2009-01" db="EMBL/GenBank/DDBJ databases">
        <authorList>
            <person name="Fulton L."/>
            <person name="Clifton S."/>
            <person name="Fulton B."/>
            <person name="Xu J."/>
            <person name="Minx P."/>
            <person name="Pepin K.H."/>
            <person name="Johnson M."/>
            <person name="Bhonagiri V."/>
            <person name="Nash W.E."/>
            <person name="Mardis E.R."/>
            <person name="Wilson R.K."/>
        </authorList>
    </citation>
    <scope>NUCLEOTIDE SEQUENCE [LARGE SCALE GENOMIC DNA]</scope>
    <source>
        <strain evidence="1 2">DSM 5476</strain>
    </source>
</reference>